<dbReference type="HOGENOM" id="CLU_129874_0_0_0"/>
<dbReference type="RefSeq" id="WP_012870231.1">
    <property type="nucleotide sequence ID" value="NC_013522.1"/>
</dbReference>
<dbReference type="SUPFAM" id="SSF158446">
    <property type="entry name" value="IVS-encoded protein-like"/>
    <property type="match status" value="1"/>
</dbReference>
<dbReference type="PANTHER" id="PTHR38471">
    <property type="entry name" value="FOUR HELIX BUNDLE PROTEIN"/>
    <property type="match status" value="1"/>
</dbReference>
<dbReference type="InterPro" id="IPR012657">
    <property type="entry name" value="23S_rRNA-intervening_sequence"/>
</dbReference>
<dbReference type="eggNOG" id="COG0399">
    <property type="taxonomic scope" value="Bacteria"/>
</dbReference>
<dbReference type="Pfam" id="PF05635">
    <property type="entry name" value="23S_rRNA_IVP"/>
    <property type="match status" value="1"/>
</dbReference>
<keyword evidence="1" id="KW-0689">Ribosomal protein</keyword>
<sequence length="124" mass="14150">MAKIERFEDIEGWQKARELTREIYRTTNQREFAKDFGLRDQIRRAAVSVMSNIAEGFERGGDVEFRRFLAIAKGSAGEVKAQLYVALDAGLIDQAQFNQLYHLATETGNLIGGFMRYLRKGREG</sequence>
<keyword evidence="2" id="KW-1185">Reference proteome</keyword>
<dbReference type="Proteomes" id="UP000002030">
    <property type="component" value="Chromosome"/>
</dbReference>
<evidence type="ECO:0000313" key="1">
    <source>
        <dbReference type="EMBL" id="ACZ19720.1"/>
    </source>
</evidence>
<organism evidence="1 2">
    <name type="scientific">Thermanaerovibrio acidaminovorans (strain ATCC 49978 / DSM 6589 / Su883)</name>
    <name type="common">Selenomonas acidaminovorans</name>
    <dbReference type="NCBI Taxonomy" id="525903"/>
    <lineage>
        <taxon>Bacteria</taxon>
        <taxon>Thermotogati</taxon>
        <taxon>Synergistota</taxon>
        <taxon>Synergistia</taxon>
        <taxon>Synergistales</taxon>
        <taxon>Synergistaceae</taxon>
        <taxon>Thermanaerovibrio</taxon>
    </lineage>
</organism>
<protein>
    <submittedName>
        <fullName evidence="1">S23 ribosomal protein</fullName>
    </submittedName>
</protein>
<gene>
    <name evidence="1" type="ordered locus">Taci_1495</name>
</gene>
<dbReference type="Gene3D" id="1.20.1440.60">
    <property type="entry name" value="23S rRNA-intervening sequence"/>
    <property type="match status" value="1"/>
</dbReference>
<dbReference type="KEGG" id="tai:Taci_1495"/>
<evidence type="ECO:0000313" key="2">
    <source>
        <dbReference type="Proteomes" id="UP000002030"/>
    </source>
</evidence>
<dbReference type="InterPro" id="IPR036583">
    <property type="entry name" value="23S_rRNA_IVS_sf"/>
</dbReference>
<dbReference type="NCBIfam" id="TIGR02436">
    <property type="entry name" value="four helix bundle protein"/>
    <property type="match status" value="1"/>
</dbReference>
<proteinExistence type="predicted"/>
<dbReference type="PANTHER" id="PTHR38471:SF2">
    <property type="entry name" value="FOUR HELIX BUNDLE PROTEIN"/>
    <property type="match status" value="1"/>
</dbReference>
<reference evidence="1 2" key="1">
    <citation type="journal article" date="2009" name="Stand. Genomic Sci.">
        <title>Complete genome sequence of Thermanaerovibrio acidaminovorans type strain (Su883).</title>
        <authorList>
            <person name="Chovatia M."/>
            <person name="Sikorski J."/>
            <person name="Schroder M."/>
            <person name="Lapidus A."/>
            <person name="Nolan M."/>
            <person name="Tice H."/>
            <person name="Glavina Del Rio T."/>
            <person name="Copeland A."/>
            <person name="Cheng J.F."/>
            <person name="Lucas S."/>
            <person name="Chen F."/>
            <person name="Bruce D."/>
            <person name="Goodwin L."/>
            <person name="Pitluck S."/>
            <person name="Ivanova N."/>
            <person name="Mavromatis K."/>
            <person name="Ovchinnikova G."/>
            <person name="Pati A."/>
            <person name="Chen A."/>
            <person name="Palaniappan K."/>
            <person name="Land M."/>
            <person name="Hauser L."/>
            <person name="Chang Y.J."/>
            <person name="Jeffries C.D."/>
            <person name="Chain P."/>
            <person name="Saunders E."/>
            <person name="Detter J.C."/>
            <person name="Brettin T."/>
            <person name="Rohde M."/>
            <person name="Goker M."/>
            <person name="Spring S."/>
            <person name="Bristow J."/>
            <person name="Markowitz V."/>
            <person name="Hugenholtz P."/>
            <person name="Kyrpides N.C."/>
            <person name="Klenk H.P."/>
            <person name="Eisen J.A."/>
        </authorList>
    </citation>
    <scope>NUCLEOTIDE SEQUENCE [LARGE SCALE GENOMIC DNA]</scope>
    <source>
        <strain evidence="2">ATCC 49978 / DSM 6589 / Su883</strain>
    </source>
</reference>
<accession>D1B6S9</accession>
<dbReference type="OrthoDB" id="276165at2"/>
<dbReference type="EnsemblBacteria" id="ACZ19720">
    <property type="protein sequence ID" value="ACZ19720"/>
    <property type="gene ID" value="Taci_1495"/>
</dbReference>
<keyword evidence="1" id="KW-0687">Ribonucleoprotein</keyword>
<dbReference type="GO" id="GO:0005840">
    <property type="term" value="C:ribosome"/>
    <property type="evidence" value="ECO:0007669"/>
    <property type="project" value="UniProtKB-KW"/>
</dbReference>
<dbReference type="CDD" id="cd16377">
    <property type="entry name" value="23S_rRNA_IVP_like"/>
    <property type="match status" value="1"/>
</dbReference>
<dbReference type="STRING" id="525903.Taci_1495"/>
<name>D1B6S9_THEAS</name>
<dbReference type="AlphaFoldDB" id="D1B6S9"/>
<dbReference type="EMBL" id="CP001818">
    <property type="protein sequence ID" value="ACZ19720.1"/>
    <property type="molecule type" value="Genomic_DNA"/>
</dbReference>